<proteinExistence type="predicted"/>
<dbReference type="HOGENOM" id="CLU_1335658_0_0_7"/>
<gene>
    <name evidence="1" type="ordered locus">STAUR_5731</name>
</gene>
<accession>E3FVV3</accession>
<dbReference type="EMBL" id="CP002271">
    <property type="protein sequence ID" value="ADO73493.1"/>
    <property type="molecule type" value="Genomic_DNA"/>
</dbReference>
<dbReference type="RefSeq" id="WP_013376941.1">
    <property type="nucleotide sequence ID" value="NC_014623.1"/>
</dbReference>
<protein>
    <submittedName>
        <fullName evidence="1">Conserved uncharacterized protein</fullName>
    </submittedName>
</protein>
<dbReference type="Proteomes" id="UP000001351">
    <property type="component" value="Chromosome"/>
</dbReference>
<sequence>MANVALGPSGGEWDMGRMGWLGWALCVLCTACGASKPAVKAPPRVSKAESTAPARHYVDVELGLEIVRPGEDWQLDEPAQPESSEGAAIPVILRNRMTGAQVVLQVAPAVGSPTQIAEQLNQGLSEQPDFVASELEPLPLSDSAVGFDFQVGQGVHGRVAVTEGRPGRLFMMLATWPADASADCERSVEALFGAVRPLPEPG</sequence>
<evidence type="ECO:0000313" key="1">
    <source>
        <dbReference type="EMBL" id="ADO73493.1"/>
    </source>
</evidence>
<reference evidence="1 2" key="1">
    <citation type="journal article" date="2011" name="Mol. Biol. Evol.">
        <title>Comparative genomic analysis of fruiting body formation in Myxococcales.</title>
        <authorList>
            <person name="Huntley S."/>
            <person name="Hamann N."/>
            <person name="Wegener-Feldbrugge S."/>
            <person name="Treuner-Lange A."/>
            <person name="Kube M."/>
            <person name="Reinhardt R."/>
            <person name="Klages S."/>
            <person name="Muller R."/>
            <person name="Ronning C.M."/>
            <person name="Nierman W.C."/>
            <person name="Sogaard-Andersen L."/>
        </authorList>
    </citation>
    <scope>NUCLEOTIDE SEQUENCE [LARGE SCALE GENOMIC DNA]</scope>
    <source>
        <strain evidence="1 2">DW4/3-1</strain>
    </source>
</reference>
<dbReference type="KEGG" id="sur:STAUR_5731"/>
<dbReference type="AlphaFoldDB" id="E3FVV3"/>
<dbReference type="STRING" id="378806.STAUR_5731"/>
<evidence type="ECO:0000313" key="2">
    <source>
        <dbReference type="Proteomes" id="UP000001351"/>
    </source>
</evidence>
<keyword evidence="2" id="KW-1185">Reference proteome</keyword>
<name>E3FVV3_STIAD</name>
<organism evidence="1 2">
    <name type="scientific">Stigmatella aurantiaca (strain DW4/3-1)</name>
    <dbReference type="NCBI Taxonomy" id="378806"/>
    <lineage>
        <taxon>Bacteria</taxon>
        <taxon>Pseudomonadati</taxon>
        <taxon>Myxococcota</taxon>
        <taxon>Myxococcia</taxon>
        <taxon>Myxococcales</taxon>
        <taxon>Cystobacterineae</taxon>
        <taxon>Archangiaceae</taxon>
        <taxon>Stigmatella</taxon>
    </lineage>
</organism>